<comment type="caution">
    <text evidence="5">Lacks conserved residue(s) required for the propagation of feature annotation.</text>
</comment>
<evidence type="ECO:0000256" key="5">
    <source>
        <dbReference type="PROSITE-ProRule" id="PRU00302"/>
    </source>
</evidence>
<dbReference type="PANTHER" id="PTHR19325:SF575">
    <property type="entry name" value="LOCOMOTION-RELATED PROTEIN HIKARU GENKI"/>
    <property type="match status" value="1"/>
</dbReference>
<keyword evidence="6" id="KW-1133">Transmembrane helix</keyword>
<dbReference type="Pfam" id="PF00084">
    <property type="entry name" value="Sushi"/>
    <property type="match status" value="4"/>
</dbReference>
<dbReference type="InterPro" id="IPR008979">
    <property type="entry name" value="Galactose-bd-like_sf"/>
</dbReference>
<organism evidence="8 9">
    <name type="scientific">Crassostrea virginica</name>
    <name type="common">Eastern oyster</name>
    <dbReference type="NCBI Taxonomy" id="6565"/>
    <lineage>
        <taxon>Eukaryota</taxon>
        <taxon>Metazoa</taxon>
        <taxon>Spiralia</taxon>
        <taxon>Lophotrochozoa</taxon>
        <taxon>Mollusca</taxon>
        <taxon>Bivalvia</taxon>
        <taxon>Autobranchia</taxon>
        <taxon>Pteriomorphia</taxon>
        <taxon>Ostreida</taxon>
        <taxon>Ostreoidea</taxon>
        <taxon>Ostreidae</taxon>
        <taxon>Crassostrea</taxon>
    </lineage>
</organism>
<dbReference type="SUPFAM" id="SSF57535">
    <property type="entry name" value="Complement control module/SCR domain"/>
    <property type="match status" value="4"/>
</dbReference>
<dbReference type="InterPro" id="IPR050350">
    <property type="entry name" value="Compl-Cell_Adhes-Reg"/>
</dbReference>
<dbReference type="KEGG" id="cvn:111133804"/>
<dbReference type="InterPro" id="IPR000436">
    <property type="entry name" value="Sushi_SCR_CCP_dom"/>
</dbReference>
<protein>
    <submittedName>
        <fullName evidence="9">CUB and sushi domain-containing protein 3-like isoform X1</fullName>
    </submittedName>
</protein>
<dbReference type="InterPro" id="IPR035976">
    <property type="entry name" value="Sushi/SCR/CCP_sf"/>
</dbReference>
<dbReference type="Proteomes" id="UP000694844">
    <property type="component" value="Chromosome 1"/>
</dbReference>
<dbReference type="RefSeq" id="XP_022338190.1">
    <property type="nucleotide sequence ID" value="XM_022482482.1"/>
</dbReference>
<dbReference type="Gene3D" id="2.60.120.260">
    <property type="entry name" value="Galactose-binding domain-like"/>
    <property type="match status" value="1"/>
</dbReference>
<evidence type="ECO:0000256" key="3">
    <source>
        <dbReference type="ARBA" id="ARBA00023157"/>
    </source>
</evidence>
<sequence length="587" mass="66484">MLEIIRGFYVWSVLRTFLIVNCQRASSGSTVCNLCSLPDVETNSSEIYIYENFIPKLHLYANRSVDQEYQNHSIGDCFGSVDRDSINKAWWSISLPNRATIYKVNLLFRENFTRHSGYYVFISEPKVDVNNLSSLTPVYHEENRYPPEQTIIQFPYGRQGQHLYIFLNITKSILDICEVEIWGFLNHTSCTGSGTNFTEGIYNSYIPWKNVTLVCYQRSIQISNISSCSHLNETCDIRLPEPDNITFRCSDCPDAPFNSSTTDLDTSTAQRYYFIGDNITYRCNSNHSLVSGNLTRNCLGNGTWSGQQPVCRNCPDPMYNSSTTDLDINTRKQYYFIGENITYKCKSNHSLVSGNLTRTCLDSGSWSGKQPVCRNCPDALYNSSTTDLDISTRKQYYFIGDNITYKCKSNHSLVSGNLTRTCLDNGSWDGKQPVCRSCTDSPCNSNTTDSDTAAVQHYVVDKTITLTCKRNHRLVSGNLTRVCLENGLWSGKEPVCKICTCPCQRLASQNFIKDPIVLKKRIKELKKILVVNRSKLSASIRKKTSSRDDRMSSKGIGMVLGVGVITFVLLTIVCSDLLMFLKRRPQK</sequence>
<keyword evidence="6" id="KW-0472">Membrane</keyword>
<feature type="domain" description="Sushi" evidence="7">
    <location>
        <begin position="312"/>
        <end position="375"/>
    </location>
</feature>
<dbReference type="AlphaFoldDB" id="A0A8B8EDK6"/>
<dbReference type="PANTHER" id="PTHR19325">
    <property type="entry name" value="COMPLEMENT COMPONENT-RELATED SUSHI DOMAIN-CONTAINING"/>
    <property type="match status" value="1"/>
</dbReference>
<dbReference type="SMART" id="SM00032">
    <property type="entry name" value="CCP"/>
    <property type="match status" value="4"/>
</dbReference>
<evidence type="ECO:0000256" key="4">
    <source>
        <dbReference type="ARBA" id="ARBA00023180"/>
    </source>
</evidence>
<evidence type="ECO:0000259" key="7">
    <source>
        <dbReference type="PROSITE" id="PS50923"/>
    </source>
</evidence>
<reference evidence="8" key="1">
    <citation type="submission" date="2024-06" db="UniProtKB">
        <authorList>
            <consortium name="RefSeq"/>
        </authorList>
    </citation>
    <scope>NUCLEOTIDE SEQUENCE [LARGE SCALE GENOMIC DNA]</scope>
</reference>
<evidence type="ECO:0000256" key="1">
    <source>
        <dbReference type="ARBA" id="ARBA00022659"/>
    </source>
</evidence>
<dbReference type="CDD" id="cd00033">
    <property type="entry name" value="CCP"/>
    <property type="match status" value="4"/>
</dbReference>
<reference evidence="9" key="2">
    <citation type="submission" date="2025-08" db="UniProtKB">
        <authorList>
            <consortium name="RefSeq"/>
        </authorList>
    </citation>
    <scope>IDENTIFICATION</scope>
    <source>
        <tissue evidence="9">Whole sample</tissue>
    </source>
</reference>
<keyword evidence="1 5" id="KW-0768">Sushi</keyword>
<evidence type="ECO:0000313" key="8">
    <source>
        <dbReference type="Proteomes" id="UP000694844"/>
    </source>
</evidence>
<dbReference type="OrthoDB" id="6426201at2759"/>
<keyword evidence="3" id="KW-1015">Disulfide bond</keyword>
<dbReference type="Gene3D" id="2.10.70.10">
    <property type="entry name" value="Complement Module, domain 1"/>
    <property type="match status" value="4"/>
</dbReference>
<evidence type="ECO:0000313" key="9">
    <source>
        <dbReference type="RefSeq" id="XP_022338190.1"/>
    </source>
</evidence>
<gene>
    <name evidence="9" type="primary">LOC111133804</name>
</gene>
<proteinExistence type="predicted"/>
<evidence type="ECO:0000256" key="2">
    <source>
        <dbReference type="ARBA" id="ARBA00022737"/>
    </source>
</evidence>
<feature type="domain" description="Sushi" evidence="7">
    <location>
        <begin position="436"/>
        <end position="498"/>
    </location>
</feature>
<name>A0A8B8EDK6_CRAVI</name>
<keyword evidence="6" id="KW-0812">Transmembrane</keyword>
<dbReference type="PROSITE" id="PS50923">
    <property type="entry name" value="SUSHI"/>
    <property type="match status" value="3"/>
</dbReference>
<keyword evidence="2" id="KW-0677">Repeat</keyword>
<keyword evidence="8" id="KW-1185">Reference proteome</keyword>
<dbReference type="SUPFAM" id="SSF49785">
    <property type="entry name" value="Galactose-binding domain-like"/>
    <property type="match status" value="1"/>
</dbReference>
<keyword evidence="4" id="KW-0325">Glycoprotein</keyword>
<evidence type="ECO:0000256" key="6">
    <source>
        <dbReference type="SAM" id="Phobius"/>
    </source>
</evidence>
<accession>A0A8B8EDK6</accession>
<feature type="transmembrane region" description="Helical" evidence="6">
    <location>
        <begin position="555"/>
        <end position="581"/>
    </location>
</feature>
<feature type="domain" description="Sushi" evidence="7">
    <location>
        <begin position="250"/>
        <end position="311"/>
    </location>
</feature>
<dbReference type="GeneID" id="111133804"/>